<dbReference type="PANTHER" id="PTHR42945:SF9">
    <property type="entry name" value="HISTIDINE BIOSYNTHESIS BIFUNCTIONAL PROTEIN HISIE"/>
    <property type="match status" value="1"/>
</dbReference>
<dbReference type="EC" id="3.6.1.31" evidence="15"/>
<evidence type="ECO:0000256" key="8">
    <source>
        <dbReference type="ARBA" id="ARBA00022490"/>
    </source>
</evidence>
<dbReference type="CDD" id="cd11534">
    <property type="entry name" value="NTP-PPase_HisIE_like"/>
    <property type="match status" value="1"/>
</dbReference>
<dbReference type="RefSeq" id="WP_380570704.1">
    <property type="nucleotide sequence ID" value="NZ_JBHMAH010000029.1"/>
</dbReference>
<evidence type="ECO:0000256" key="6">
    <source>
        <dbReference type="ARBA" id="ARBA00007731"/>
    </source>
</evidence>
<evidence type="ECO:0000256" key="14">
    <source>
        <dbReference type="ARBA" id="ARBA00023268"/>
    </source>
</evidence>
<feature type="region of interest" description="Phosphoribosyl-AMP cyclohydrolase" evidence="15">
    <location>
        <begin position="1"/>
        <end position="104"/>
    </location>
</feature>
<evidence type="ECO:0000256" key="3">
    <source>
        <dbReference type="ARBA" id="ARBA00004496"/>
    </source>
</evidence>
<dbReference type="Gene3D" id="1.10.287.1080">
    <property type="entry name" value="MazG-like"/>
    <property type="match status" value="1"/>
</dbReference>
<sequence>MKPDFEKGGGLLSAILQDIRTGQVLMNGFMDETAYQKTLEEGMVWFYSRSKERLWKKGESSGNIQVVKSMALDCDSDALLIQVEPKGPTCHLGTQSCFGDDHFNLQTLEKIVDHKVENPEGGSYTKYLTDEGIDKILKKCGEEMTEVVIAAKNGDREELIDETSDLLYHTLVLLKHQGVSLGDVEARLEARHGENLSYKVRGEIEEW</sequence>
<evidence type="ECO:0000256" key="5">
    <source>
        <dbReference type="ARBA" id="ARBA00005204"/>
    </source>
</evidence>
<dbReference type="SUPFAM" id="SSF101386">
    <property type="entry name" value="all-alpha NTP pyrophosphatases"/>
    <property type="match status" value="1"/>
</dbReference>
<keyword evidence="11 15" id="KW-0378">Hydrolase</keyword>
<comment type="similarity">
    <text evidence="7 15">In the N-terminal section; belongs to the PRA-CH family.</text>
</comment>
<keyword evidence="10 15" id="KW-0547">Nucleotide-binding</keyword>
<comment type="pathway">
    <text evidence="4 15">Amino-acid biosynthesis; L-histidine biosynthesis; L-histidine from 5-phospho-alpha-D-ribose 1-diphosphate: step 3/9.</text>
</comment>
<dbReference type="PANTHER" id="PTHR42945">
    <property type="entry name" value="HISTIDINE BIOSYNTHESIS BIFUNCTIONAL PROTEIN"/>
    <property type="match status" value="1"/>
</dbReference>
<evidence type="ECO:0000256" key="10">
    <source>
        <dbReference type="ARBA" id="ARBA00022741"/>
    </source>
</evidence>
<dbReference type="NCBIfam" id="NF000768">
    <property type="entry name" value="PRK00051.1"/>
    <property type="match status" value="1"/>
</dbReference>
<dbReference type="Proteomes" id="UP001589740">
    <property type="component" value="Unassembled WGS sequence"/>
</dbReference>
<evidence type="ECO:0000256" key="2">
    <source>
        <dbReference type="ARBA" id="ARBA00001460"/>
    </source>
</evidence>
<keyword evidence="13 15" id="KW-0368">Histidine biosynthesis</keyword>
<comment type="similarity">
    <text evidence="6 15">In the C-terminal section; belongs to the PRA-PH family.</text>
</comment>
<dbReference type="InterPro" id="IPR008179">
    <property type="entry name" value="HisE"/>
</dbReference>
<comment type="subcellular location">
    <subcellularLocation>
        <location evidence="3 15">Cytoplasm</location>
    </subcellularLocation>
</comment>
<dbReference type="HAMAP" id="MF_01019">
    <property type="entry name" value="HisIE"/>
    <property type="match status" value="1"/>
</dbReference>
<keyword evidence="14 15" id="KW-0511">Multifunctional enzyme</keyword>
<organism evidence="17 18">
    <name type="scientific">Salinicoccus siamensis</name>
    <dbReference type="NCBI Taxonomy" id="381830"/>
    <lineage>
        <taxon>Bacteria</taxon>
        <taxon>Bacillati</taxon>
        <taxon>Bacillota</taxon>
        <taxon>Bacilli</taxon>
        <taxon>Bacillales</taxon>
        <taxon>Staphylococcaceae</taxon>
        <taxon>Salinicoccus</taxon>
    </lineage>
</organism>
<evidence type="ECO:0000259" key="16">
    <source>
        <dbReference type="Pfam" id="PF01502"/>
    </source>
</evidence>
<keyword evidence="9 15" id="KW-0028">Amino-acid biosynthesis</keyword>
<dbReference type="NCBIfam" id="NF002747">
    <property type="entry name" value="PRK02759.1"/>
    <property type="match status" value="1"/>
</dbReference>
<evidence type="ECO:0000256" key="15">
    <source>
        <dbReference type="HAMAP-Rule" id="MF_01019"/>
    </source>
</evidence>
<reference evidence="17 18" key="1">
    <citation type="submission" date="2024-09" db="EMBL/GenBank/DDBJ databases">
        <authorList>
            <person name="Sun Q."/>
            <person name="Mori K."/>
        </authorList>
    </citation>
    <scope>NUCLEOTIDE SEQUENCE [LARGE SCALE GENOMIC DNA]</scope>
    <source>
        <strain evidence="17 18">JCM 12822</strain>
    </source>
</reference>
<gene>
    <name evidence="15 17" type="primary">hisIE</name>
    <name evidence="15" type="synonym">hisI</name>
    <name evidence="17" type="ORF">ACFFLE_08670</name>
</gene>
<evidence type="ECO:0000256" key="7">
    <source>
        <dbReference type="ARBA" id="ARBA00008299"/>
    </source>
</evidence>
<dbReference type="EC" id="3.5.4.19" evidence="15"/>
<evidence type="ECO:0000256" key="1">
    <source>
        <dbReference type="ARBA" id="ARBA00000024"/>
    </source>
</evidence>
<dbReference type="InterPro" id="IPR002496">
    <property type="entry name" value="PRib_AMP_CycHydrolase_dom"/>
</dbReference>
<dbReference type="Pfam" id="PF01502">
    <property type="entry name" value="PRA-CH"/>
    <property type="match status" value="1"/>
</dbReference>
<dbReference type="GO" id="GO:0004636">
    <property type="term" value="F:phosphoribosyl-ATP diphosphatase activity"/>
    <property type="evidence" value="ECO:0007669"/>
    <property type="project" value="UniProtKB-EC"/>
</dbReference>
<dbReference type="GO" id="GO:0004635">
    <property type="term" value="F:phosphoribosyl-AMP cyclohydrolase activity"/>
    <property type="evidence" value="ECO:0007669"/>
    <property type="project" value="UniProtKB-EC"/>
</dbReference>
<dbReference type="SUPFAM" id="SSF141734">
    <property type="entry name" value="HisI-like"/>
    <property type="match status" value="1"/>
</dbReference>
<dbReference type="EMBL" id="JBHMAH010000029">
    <property type="protein sequence ID" value="MFB9861135.1"/>
    <property type="molecule type" value="Genomic_DNA"/>
</dbReference>
<evidence type="ECO:0000256" key="13">
    <source>
        <dbReference type="ARBA" id="ARBA00023102"/>
    </source>
</evidence>
<keyword evidence="8 15" id="KW-0963">Cytoplasm</keyword>
<evidence type="ECO:0000313" key="17">
    <source>
        <dbReference type="EMBL" id="MFB9861135.1"/>
    </source>
</evidence>
<dbReference type="Pfam" id="PF01503">
    <property type="entry name" value="PRA-PH"/>
    <property type="match status" value="1"/>
</dbReference>
<comment type="pathway">
    <text evidence="5 15">Amino-acid biosynthesis; L-histidine biosynthesis; L-histidine from 5-phospho-alpha-D-ribose 1-diphosphate: step 2/9.</text>
</comment>
<accession>A0ABV5Z4U4</accession>
<evidence type="ECO:0000256" key="9">
    <source>
        <dbReference type="ARBA" id="ARBA00022605"/>
    </source>
</evidence>
<evidence type="ECO:0000256" key="4">
    <source>
        <dbReference type="ARBA" id="ARBA00005169"/>
    </source>
</evidence>
<feature type="region of interest" description="Phosphoribosyl-ATP pyrophosphohydrolase" evidence="15">
    <location>
        <begin position="105"/>
        <end position="207"/>
    </location>
</feature>
<dbReference type="NCBIfam" id="TIGR03188">
    <property type="entry name" value="histidine_hisI"/>
    <property type="match status" value="1"/>
</dbReference>
<feature type="domain" description="Phosphoribosyl-AMP cyclohydrolase" evidence="16">
    <location>
        <begin position="26"/>
        <end position="98"/>
    </location>
</feature>
<comment type="caution">
    <text evidence="17">The sequence shown here is derived from an EMBL/GenBank/DDBJ whole genome shotgun (WGS) entry which is preliminary data.</text>
</comment>
<dbReference type="HAMAP" id="MF_01020">
    <property type="entry name" value="HisE"/>
    <property type="match status" value="1"/>
</dbReference>
<keyword evidence="12 15" id="KW-0067">ATP-binding</keyword>
<proteinExistence type="inferred from homology"/>
<dbReference type="InterPro" id="IPR021130">
    <property type="entry name" value="PRib-ATP_PPHydrolase-like"/>
</dbReference>
<comment type="catalytic activity">
    <reaction evidence="2 15">
        <text>1-(5-phospho-beta-D-ribosyl)-ATP + H2O = 1-(5-phospho-beta-D-ribosyl)-5'-AMP + diphosphate + H(+)</text>
        <dbReference type="Rhea" id="RHEA:22828"/>
        <dbReference type="ChEBI" id="CHEBI:15377"/>
        <dbReference type="ChEBI" id="CHEBI:15378"/>
        <dbReference type="ChEBI" id="CHEBI:33019"/>
        <dbReference type="ChEBI" id="CHEBI:59457"/>
        <dbReference type="ChEBI" id="CHEBI:73183"/>
        <dbReference type="EC" id="3.6.1.31"/>
    </reaction>
</comment>
<dbReference type="Gene3D" id="3.10.20.810">
    <property type="entry name" value="Phosphoribosyl-AMP cyclohydrolase"/>
    <property type="match status" value="1"/>
</dbReference>
<comment type="catalytic activity">
    <reaction evidence="1 15">
        <text>1-(5-phospho-beta-D-ribosyl)-5'-AMP + H2O = 1-(5-phospho-beta-D-ribosyl)-5-[(5-phospho-beta-D-ribosylamino)methylideneamino]imidazole-4-carboxamide</text>
        <dbReference type="Rhea" id="RHEA:20049"/>
        <dbReference type="ChEBI" id="CHEBI:15377"/>
        <dbReference type="ChEBI" id="CHEBI:58435"/>
        <dbReference type="ChEBI" id="CHEBI:59457"/>
        <dbReference type="EC" id="3.5.4.19"/>
    </reaction>
</comment>
<evidence type="ECO:0000313" key="18">
    <source>
        <dbReference type="Proteomes" id="UP001589740"/>
    </source>
</evidence>
<evidence type="ECO:0000256" key="12">
    <source>
        <dbReference type="ARBA" id="ARBA00022840"/>
    </source>
</evidence>
<protein>
    <recommendedName>
        <fullName evidence="15">Histidine biosynthesis bifunctional protein HisIE</fullName>
    </recommendedName>
    <domain>
        <recommendedName>
            <fullName evidence="15">Phosphoribosyl-AMP cyclohydrolase</fullName>
            <shortName evidence="15">PRA-CH</shortName>
            <ecNumber evidence="15">3.5.4.19</ecNumber>
        </recommendedName>
    </domain>
    <domain>
        <recommendedName>
            <fullName evidence="15">Phosphoribosyl-ATP pyrophosphatase</fullName>
            <shortName evidence="15">PRA-PH</shortName>
            <ecNumber evidence="15">3.6.1.31</ecNumber>
        </recommendedName>
    </domain>
</protein>
<keyword evidence="18" id="KW-1185">Reference proteome</keyword>
<dbReference type="InterPro" id="IPR038019">
    <property type="entry name" value="PRib_AMP_CycHydrolase_sf"/>
</dbReference>
<name>A0ABV5Z4U4_9STAP</name>
<evidence type="ECO:0000256" key="11">
    <source>
        <dbReference type="ARBA" id="ARBA00022801"/>
    </source>
</evidence>
<dbReference type="InterPro" id="IPR023019">
    <property type="entry name" value="His_synth_HisIE"/>
</dbReference>